<name>A0ACB7SS14_HYAAI</name>
<proteinExistence type="predicted"/>
<organism evidence="1 2">
    <name type="scientific">Hyalomma asiaticum</name>
    <name type="common">Tick</name>
    <dbReference type="NCBI Taxonomy" id="266040"/>
    <lineage>
        <taxon>Eukaryota</taxon>
        <taxon>Metazoa</taxon>
        <taxon>Ecdysozoa</taxon>
        <taxon>Arthropoda</taxon>
        <taxon>Chelicerata</taxon>
        <taxon>Arachnida</taxon>
        <taxon>Acari</taxon>
        <taxon>Parasitiformes</taxon>
        <taxon>Ixodida</taxon>
        <taxon>Ixodoidea</taxon>
        <taxon>Ixodidae</taxon>
        <taxon>Hyalomminae</taxon>
        <taxon>Hyalomma</taxon>
    </lineage>
</organism>
<gene>
    <name evidence="1" type="ORF">HPB50_019120</name>
</gene>
<keyword evidence="2" id="KW-1185">Reference proteome</keyword>
<sequence>MVVMCVTLLRVSAKSELDCDAFYGRRNGSTVVVCEGIRDRGQVGSRLLFTCGLSEGLLSAVYWHVEPKGCCSLAKVYRVTQTEPKRENADVQLTLKANKPVKGSVGALVVAASGEILLNASMEFTVTSAPEDASCRCKRRYMWCNKTGHCHCPVDRPHYDPVHGVCGSSVPLDGACRYHHQCQWNHSTLECLRGRCDCGYRAVRSTVGRAPRPLRAHGSLRRALRQSRRLRRRRDHLRSSWTLRLRAGTEARARRVPGAVDAAADGASAVSGWRRQLAAALFHRHVHRAAGPRFARAPDDQGCQVAARTSDQPRAERGTSGDVRAG</sequence>
<evidence type="ECO:0000313" key="2">
    <source>
        <dbReference type="Proteomes" id="UP000821845"/>
    </source>
</evidence>
<reference evidence="1" key="1">
    <citation type="submission" date="2020-05" db="EMBL/GenBank/DDBJ databases">
        <title>Large-scale comparative analyses of tick genomes elucidate their genetic diversity and vector capacities.</title>
        <authorList>
            <person name="Jia N."/>
            <person name="Wang J."/>
            <person name="Shi W."/>
            <person name="Du L."/>
            <person name="Sun Y."/>
            <person name="Zhan W."/>
            <person name="Jiang J."/>
            <person name="Wang Q."/>
            <person name="Zhang B."/>
            <person name="Ji P."/>
            <person name="Sakyi L.B."/>
            <person name="Cui X."/>
            <person name="Yuan T."/>
            <person name="Jiang B."/>
            <person name="Yang W."/>
            <person name="Lam T.T.-Y."/>
            <person name="Chang Q."/>
            <person name="Ding S."/>
            <person name="Wang X."/>
            <person name="Zhu J."/>
            <person name="Ruan X."/>
            <person name="Zhao L."/>
            <person name="Wei J."/>
            <person name="Que T."/>
            <person name="Du C."/>
            <person name="Cheng J."/>
            <person name="Dai P."/>
            <person name="Han X."/>
            <person name="Huang E."/>
            <person name="Gao Y."/>
            <person name="Liu J."/>
            <person name="Shao H."/>
            <person name="Ye R."/>
            <person name="Li L."/>
            <person name="Wei W."/>
            <person name="Wang X."/>
            <person name="Wang C."/>
            <person name="Yang T."/>
            <person name="Huo Q."/>
            <person name="Li W."/>
            <person name="Guo W."/>
            <person name="Chen H."/>
            <person name="Zhou L."/>
            <person name="Ni X."/>
            <person name="Tian J."/>
            <person name="Zhou Y."/>
            <person name="Sheng Y."/>
            <person name="Liu T."/>
            <person name="Pan Y."/>
            <person name="Xia L."/>
            <person name="Li J."/>
            <person name="Zhao F."/>
            <person name="Cao W."/>
        </authorList>
    </citation>
    <scope>NUCLEOTIDE SEQUENCE</scope>
    <source>
        <strain evidence="1">Hyas-2018</strain>
    </source>
</reference>
<comment type="caution">
    <text evidence="1">The sequence shown here is derived from an EMBL/GenBank/DDBJ whole genome shotgun (WGS) entry which is preliminary data.</text>
</comment>
<dbReference type="EMBL" id="CM023483">
    <property type="protein sequence ID" value="KAH6936559.1"/>
    <property type="molecule type" value="Genomic_DNA"/>
</dbReference>
<evidence type="ECO:0000313" key="1">
    <source>
        <dbReference type="EMBL" id="KAH6936559.1"/>
    </source>
</evidence>
<dbReference type="Proteomes" id="UP000821845">
    <property type="component" value="Chromosome 3"/>
</dbReference>
<accession>A0ACB7SS14</accession>
<protein>
    <submittedName>
        <fullName evidence="1">Uncharacterized protein</fullName>
    </submittedName>
</protein>